<evidence type="ECO:0000313" key="2">
    <source>
        <dbReference type="Proteomes" id="UP000188937"/>
    </source>
</evidence>
<dbReference type="AlphaFoldDB" id="A0A1U9KKX0"/>
<name>A0A1U9KKX0_ACEAC</name>
<accession>A0A1U9KKX0</accession>
<protein>
    <submittedName>
        <fullName evidence="1">Uncharacterized protein</fullName>
    </submittedName>
</protein>
<reference evidence="1 2" key="1">
    <citation type="submission" date="2016-03" db="EMBL/GenBank/DDBJ databases">
        <title>Acetic acid bacteria sequencing.</title>
        <authorList>
            <person name="Brandt J."/>
            <person name="Jakob F."/>
            <person name="Vogel R.F."/>
        </authorList>
    </citation>
    <scope>NUCLEOTIDE SEQUENCE [LARGE SCALE GENOMIC DNA]</scope>
    <source>
        <strain evidence="1 2">TMW2.1153</strain>
    </source>
</reference>
<dbReference type="KEGG" id="aace:A0U92_11745"/>
<gene>
    <name evidence="1" type="ORF">A0U92_11745</name>
</gene>
<dbReference type="OrthoDB" id="9917599at2"/>
<evidence type="ECO:0000313" key="1">
    <source>
        <dbReference type="EMBL" id="AQS86452.1"/>
    </source>
</evidence>
<dbReference type="EMBL" id="CP014692">
    <property type="protein sequence ID" value="AQS86452.1"/>
    <property type="molecule type" value="Genomic_DNA"/>
</dbReference>
<keyword evidence="2" id="KW-1185">Reference proteome</keyword>
<organism evidence="1 2">
    <name type="scientific">Acetobacter aceti</name>
    <dbReference type="NCBI Taxonomy" id="435"/>
    <lineage>
        <taxon>Bacteria</taxon>
        <taxon>Pseudomonadati</taxon>
        <taxon>Pseudomonadota</taxon>
        <taxon>Alphaproteobacteria</taxon>
        <taxon>Acetobacterales</taxon>
        <taxon>Acetobacteraceae</taxon>
        <taxon>Acetobacter</taxon>
        <taxon>Acetobacter subgen. Acetobacter</taxon>
    </lineage>
</organism>
<sequence>MDDAMTNREHIGMIVDLLKTIHSRPLLDQSCHREAIFWLLGEIEEGAEIMRQQIAGACS</sequence>
<dbReference type="Proteomes" id="UP000188937">
    <property type="component" value="Chromosome"/>
</dbReference>
<proteinExistence type="predicted"/>